<dbReference type="SUPFAM" id="SSF53756">
    <property type="entry name" value="UDP-Glycosyltransferase/glycogen phosphorylase"/>
    <property type="match status" value="1"/>
</dbReference>
<comment type="caution">
    <text evidence="3">The sequence shown here is derived from an EMBL/GenBank/DDBJ whole genome shotgun (WGS) entry which is preliminary data.</text>
</comment>
<sequence>MANVGINSGFSWNREWMPLVLRYEVITSSGPEDAGQQSAPVALLDIADTPCLVLLSEPGMGKTSELASLAQSLRDRGEQVDLVSVRDPDFAGVLDALLVSDHCLGWTDEHREWHILIDGVDELAGGLDPKRLLEGFLDRLFALGKRGRLKIAFTCRTSAWTDQLDQMVKDRWPPDAHKRLSLLPLADSQILSAINSFELSAENRAILTAHLSNEKMRAVAGRPLLLAILLDQYRKGGTFPTRQADLICTAILAALGSVDGSSVDVQLAMAGRLAAACTFSDIRRLTTAVGSTDTETLSVSSIAGGIEPTNGGLVTATPAQFSLCLKSPLFVEVAPKTFQWSHRIFSDFLTARYLADHRLSAEEILSLLIVPEIGGPGGVALHLTEVAGWTAVMVPGVFSELIDRQPDVLLQSQALALEPADRARLTEALLDRLANGELLDRYNEILPLLGRLDHDGLEEQLLPLITRDDTPPFQRRAAIDLAAEAGKTSLSGVILDVATAPRVDGILRTIAARSVRKLIGTKSDELLAPILFSDLTSDTDDRLRGTVLQASWPGSLSFRQLLLALTAPKRSNLIGPYQMFLSRFEAPEMTAEQALETIEWLNLRLDADGDGQNYLETVGTRLFWASAGQVAAPQVADAMAAFIVAADRNVARFTIERGDRTSHWPNAPLARATLVDKILQRSQDALRSVILIFQTLPDLLVPNDLSEYLAKITGTRDDSLQLALSRIIVELSLQLPIDTMEEVWNAALNIPPLQQTLSAHYSVTLDSPASDYMRQKFQRERDAEGLRASEKLKSSAWRDGIEKLLNRIEAGDAQLWWQLNLQLFQEPTGSFDPHFEFMSDLTQTPGWGALEASQQARIIRTASDYLVKSPLAETSWLGTNTSHRPANAGLRALRLLWENAPDTFAALSDETWATWSPAAVGFLGNDFNQDDAQRHLVREAYRKAPAAVMLAVQQIATGSGSKGLSSRVLDLLEWALDSRLASFLRDLDQSQDLTRHEETPSILGFLVRNGDGQAVASVIAALEKAGSDTPPEPSQTALIAEATVELLRRDPQEIWLKLLELRGKDEELARAIWAQFAEQVAFNQGQKLDVLSEYDLAQGYIDLVSLLPERPSQEAGGRLLRSPDFVEQLRSILLSRLVGRGTNVSLEQLHRVKHAVPDGHEALQWSIEEARRNVRANHVRRDDPADVLARISTMGLQSAPEELQADRGRKSHLDALADGQIEIDVPAPKVREAGALPEAERKTILAVASEWMSLHGGISTLNRELCRALAALGHTVICLVPDATEAEINDATGVKVNLVACPESVGIAGIDRLLLCQAADIGGLPELVLGHDHITGRFAKALATRFHAKYVHFLHTIPQENEGLKSPRADRPRNVLGGETKLQNQLDLAGAANLVVAIGPRIQKSFLAEAIDPPPVCVLVPGLNPDLLTLNPDHAKLHLNMCIMSARMEDAVAKGGMLACNVIKIVGNGREWTVHGLPVLIMRGFSEDANAEFARIGELSDYAQFVQPRSFTTDPLKLTNGYLKAALILMPSVAEGFGLTGLEAIAAGVPVVISSSSGLADYLRGAVTNDGLSRELVESCIAPVHLSEEETRNAWAEKVDAALFNREEAFQRAADLRKALRLRLTWEHAARRLSSEFSAL</sequence>
<proteinExistence type="predicted"/>
<evidence type="ECO:0000256" key="2">
    <source>
        <dbReference type="ARBA" id="ARBA00022679"/>
    </source>
</evidence>
<keyword evidence="1" id="KW-0328">Glycosyltransferase</keyword>
<evidence type="ECO:0000313" key="4">
    <source>
        <dbReference type="Proteomes" id="UP000436692"/>
    </source>
</evidence>
<dbReference type="Pfam" id="PF20706">
    <property type="entry name" value="GT4-conflict"/>
    <property type="match status" value="1"/>
</dbReference>
<dbReference type="PANTHER" id="PTHR12526:SF510">
    <property type="entry name" value="D-INOSITOL 3-PHOSPHATE GLYCOSYLTRANSFERASE"/>
    <property type="match status" value="1"/>
</dbReference>
<name>A0AAE5AXL8_AGRVI</name>
<gene>
    <name evidence="3" type="ORF">GOZ95_24740</name>
</gene>
<accession>A0AAE5AXL8</accession>
<keyword evidence="2" id="KW-0808">Transferase</keyword>
<reference evidence="3 4" key="1">
    <citation type="submission" date="2019-12" db="EMBL/GenBank/DDBJ databases">
        <title>Whole-genome sequencing of Allorhizobium vitis.</title>
        <authorList>
            <person name="Gan H.M."/>
            <person name="Szegedi E."/>
            <person name="Burr T."/>
            <person name="Savka M.A."/>
        </authorList>
    </citation>
    <scope>NUCLEOTIDE SEQUENCE [LARGE SCALE GENOMIC DNA]</scope>
    <source>
        <strain evidence="3 4">CG989</strain>
    </source>
</reference>
<dbReference type="PANTHER" id="PTHR12526">
    <property type="entry name" value="GLYCOSYLTRANSFERASE"/>
    <property type="match status" value="1"/>
</dbReference>
<protein>
    <submittedName>
        <fullName evidence="3">Glycosyltransferase</fullName>
    </submittedName>
</protein>
<evidence type="ECO:0000256" key="1">
    <source>
        <dbReference type="ARBA" id="ARBA00022676"/>
    </source>
</evidence>
<dbReference type="Gene3D" id="3.40.50.2000">
    <property type="entry name" value="Glycogen Phosphorylase B"/>
    <property type="match status" value="2"/>
</dbReference>
<dbReference type="Proteomes" id="UP000436692">
    <property type="component" value="Unassembled WGS sequence"/>
</dbReference>
<organism evidence="3 4">
    <name type="scientific">Agrobacterium vitis</name>
    <name type="common">Rhizobium vitis</name>
    <dbReference type="NCBI Taxonomy" id="373"/>
    <lineage>
        <taxon>Bacteria</taxon>
        <taxon>Pseudomonadati</taxon>
        <taxon>Pseudomonadota</taxon>
        <taxon>Alphaproteobacteria</taxon>
        <taxon>Hyphomicrobiales</taxon>
        <taxon>Rhizobiaceae</taxon>
        <taxon>Rhizobium/Agrobacterium group</taxon>
        <taxon>Agrobacterium</taxon>
    </lineage>
</organism>
<dbReference type="CDD" id="cd03801">
    <property type="entry name" value="GT4_PimA-like"/>
    <property type="match status" value="1"/>
</dbReference>
<evidence type="ECO:0000313" key="3">
    <source>
        <dbReference type="EMBL" id="MUZ60638.1"/>
    </source>
</evidence>
<dbReference type="GO" id="GO:0016757">
    <property type="term" value="F:glycosyltransferase activity"/>
    <property type="evidence" value="ECO:0007669"/>
    <property type="project" value="UniProtKB-KW"/>
</dbReference>
<dbReference type="EMBL" id="WPHM01000019">
    <property type="protein sequence ID" value="MUZ60638.1"/>
    <property type="molecule type" value="Genomic_DNA"/>
</dbReference>